<evidence type="ECO:0000259" key="3">
    <source>
        <dbReference type="PROSITE" id="PS50156"/>
    </source>
</evidence>
<keyword evidence="2" id="KW-1133">Transmembrane helix</keyword>
<evidence type="ECO:0000313" key="4">
    <source>
        <dbReference type="Proteomes" id="UP000887565"/>
    </source>
</evidence>
<accession>A0A915HW85</accession>
<keyword evidence="2" id="KW-0812">Transmembrane</keyword>
<sequence>MKMSKNLLNGPIGVDNVFIFIAAWRKTSVLADVQQRMYGTFKEASVSIFVTAFTDALAFLVGTASNFPAVSNFCAFAFAAITLVFINQMTFFAGFIVVSGKRENQFRHCVTMRVMQNKAISILKEKQELQAGQHHRAEFTDEGISDHAAARFFRGPYTSILLNPFIQSAVVLSLYVYWFVSTISVWNVRVGIHPTELVGEAIPARKTLELFAEYFKNYSNNAYIWYTDLEDYQPSIDYTDQSVLFPTDIFYRVLVELIIVIVGNQLIIIALKIVVFISPFDFQFSAFFYDAVLNSYFDGYFDEMFMNRLKIDKQYHRLGNKFST</sequence>
<evidence type="ECO:0000256" key="1">
    <source>
        <dbReference type="ARBA" id="ARBA00005585"/>
    </source>
</evidence>
<evidence type="ECO:0000256" key="2">
    <source>
        <dbReference type="SAM" id="Phobius"/>
    </source>
</evidence>
<protein>
    <submittedName>
        <fullName evidence="5">SSD domain-containing protein</fullName>
    </submittedName>
</protein>
<comment type="similarity">
    <text evidence="1">Belongs to the patched family.</text>
</comment>
<dbReference type="GO" id="GO:0006897">
    <property type="term" value="P:endocytosis"/>
    <property type="evidence" value="ECO:0007669"/>
    <property type="project" value="TreeGrafter"/>
</dbReference>
<dbReference type="GO" id="GO:0018996">
    <property type="term" value="P:molting cycle, collagen and cuticulin-based cuticle"/>
    <property type="evidence" value="ECO:0007669"/>
    <property type="project" value="TreeGrafter"/>
</dbReference>
<dbReference type="AlphaFoldDB" id="A0A915HW85"/>
<dbReference type="InterPro" id="IPR051697">
    <property type="entry name" value="Patched_domain-protein"/>
</dbReference>
<feature type="domain" description="SSD" evidence="3">
    <location>
        <begin position="12"/>
        <end position="98"/>
    </location>
</feature>
<evidence type="ECO:0000313" key="5">
    <source>
        <dbReference type="WBParaSite" id="nRc.2.0.1.t05683-RA"/>
    </source>
</evidence>
<dbReference type="GO" id="GO:0005886">
    <property type="term" value="C:plasma membrane"/>
    <property type="evidence" value="ECO:0007669"/>
    <property type="project" value="TreeGrafter"/>
</dbReference>
<name>A0A915HW85_ROMCU</name>
<dbReference type="Pfam" id="PF12349">
    <property type="entry name" value="Sterol-sensing"/>
    <property type="match status" value="1"/>
</dbReference>
<dbReference type="Proteomes" id="UP000887565">
    <property type="component" value="Unplaced"/>
</dbReference>
<dbReference type="PROSITE" id="PS50156">
    <property type="entry name" value="SSD"/>
    <property type="match status" value="1"/>
</dbReference>
<keyword evidence="2" id="KW-0472">Membrane</keyword>
<feature type="transmembrane region" description="Helical" evidence="2">
    <location>
        <begin position="76"/>
        <end position="98"/>
    </location>
</feature>
<dbReference type="PANTHER" id="PTHR10796">
    <property type="entry name" value="PATCHED-RELATED"/>
    <property type="match status" value="1"/>
</dbReference>
<feature type="transmembrane region" description="Helical" evidence="2">
    <location>
        <begin position="160"/>
        <end position="180"/>
    </location>
</feature>
<dbReference type="SUPFAM" id="SSF82866">
    <property type="entry name" value="Multidrug efflux transporter AcrB transmembrane domain"/>
    <property type="match status" value="1"/>
</dbReference>
<dbReference type="OMA" id="FIFIAAW"/>
<organism evidence="4 5">
    <name type="scientific">Romanomermis culicivorax</name>
    <name type="common">Nematode worm</name>
    <dbReference type="NCBI Taxonomy" id="13658"/>
    <lineage>
        <taxon>Eukaryota</taxon>
        <taxon>Metazoa</taxon>
        <taxon>Ecdysozoa</taxon>
        <taxon>Nematoda</taxon>
        <taxon>Enoplea</taxon>
        <taxon>Dorylaimia</taxon>
        <taxon>Mermithida</taxon>
        <taxon>Mermithoidea</taxon>
        <taxon>Mermithidae</taxon>
        <taxon>Romanomermis</taxon>
    </lineage>
</organism>
<dbReference type="WBParaSite" id="nRc.2.0.1.t05683-RA">
    <property type="protein sequence ID" value="nRc.2.0.1.t05683-RA"/>
    <property type="gene ID" value="nRc.2.0.1.g05683"/>
</dbReference>
<proteinExistence type="inferred from homology"/>
<feature type="transmembrane region" description="Helical" evidence="2">
    <location>
        <begin position="44"/>
        <end position="64"/>
    </location>
</feature>
<dbReference type="PANTHER" id="PTHR10796:SF181">
    <property type="entry name" value="SSD DOMAIN-CONTAINING PROTEIN"/>
    <property type="match status" value="1"/>
</dbReference>
<dbReference type="GO" id="GO:0030659">
    <property type="term" value="C:cytoplasmic vesicle membrane"/>
    <property type="evidence" value="ECO:0007669"/>
    <property type="project" value="TreeGrafter"/>
</dbReference>
<dbReference type="InterPro" id="IPR053958">
    <property type="entry name" value="HMGCR/SNAP/NPC1-like_SSD"/>
</dbReference>
<reference evidence="5" key="1">
    <citation type="submission" date="2022-11" db="UniProtKB">
        <authorList>
            <consortium name="WormBaseParasite"/>
        </authorList>
    </citation>
    <scope>IDENTIFICATION</scope>
</reference>
<dbReference type="InterPro" id="IPR000731">
    <property type="entry name" value="SSD"/>
</dbReference>
<keyword evidence="4" id="KW-1185">Reference proteome</keyword>
<feature type="transmembrane region" description="Helical" evidence="2">
    <location>
        <begin position="249"/>
        <end position="275"/>
    </location>
</feature>